<evidence type="ECO:0000256" key="3">
    <source>
        <dbReference type="ARBA" id="ARBA00022676"/>
    </source>
</evidence>
<dbReference type="PANTHER" id="PTHR22760">
    <property type="entry name" value="GLYCOSYLTRANSFERASE"/>
    <property type="match status" value="1"/>
</dbReference>
<gene>
    <name evidence="12" type="ORF">HMN09_00092600</name>
</gene>
<evidence type="ECO:0000256" key="2">
    <source>
        <dbReference type="ARBA" id="ARBA00006065"/>
    </source>
</evidence>
<feature type="transmembrane region" description="Helical" evidence="10">
    <location>
        <begin position="356"/>
        <end position="374"/>
    </location>
</feature>
<keyword evidence="13" id="KW-1185">Reference proteome</keyword>
<reference evidence="12" key="1">
    <citation type="submission" date="2020-05" db="EMBL/GenBank/DDBJ databases">
        <title>Mycena genomes resolve the evolution of fungal bioluminescence.</title>
        <authorList>
            <person name="Tsai I.J."/>
        </authorList>
    </citation>
    <scope>NUCLEOTIDE SEQUENCE</scope>
    <source>
        <strain evidence="12">110903Hualien_Pintung</strain>
    </source>
</reference>
<feature type="transmembrane region" description="Helical" evidence="10">
    <location>
        <begin position="266"/>
        <end position="289"/>
    </location>
</feature>
<evidence type="ECO:0000256" key="10">
    <source>
        <dbReference type="RuleBase" id="RU363075"/>
    </source>
</evidence>
<protein>
    <recommendedName>
        <fullName evidence="10">Mannosyltransferase</fullName>
        <ecNumber evidence="10">2.4.1.-</ecNumber>
    </recommendedName>
</protein>
<proteinExistence type="inferred from homology"/>
<evidence type="ECO:0000256" key="1">
    <source>
        <dbReference type="ARBA" id="ARBA00004477"/>
    </source>
</evidence>
<feature type="transmembrane region" description="Helical" evidence="10">
    <location>
        <begin position="301"/>
        <end position="319"/>
    </location>
</feature>
<evidence type="ECO:0000256" key="6">
    <source>
        <dbReference type="ARBA" id="ARBA00022824"/>
    </source>
</evidence>
<dbReference type="Proteomes" id="UP000613580">
    <property type="component" value="Unassembled WGS sequence"/>
</dbReference>
<evidence type="ECO:0000256" key="5">
    <source>
        <dbReference type="ARBA" id="ARBA00022692"/>
    </source>
</evidence>
<evidence type="ECO:0000256" key="4">
    <source>
        <dbReference type="ARBA" id="ARBA00022679"/>
    </source>
</evidence>
<dbReference type="GO" id="GO:0000026">
    <property type="term" value="F:alpha-1,2-mannosyltransferase activity"/>
    <property type="evidence" value="ECO:0007669"/>
    <property type="project" value="TreeGrafter"/>
</dbReference>
<feature type="chain" id="PRO_5034542255" description="Mannosyltransferase" evidence="11">
    <location>
        <begin position="24"/>
        <end position="549"/>
    </location>
</feature>
<evidence type="ECO:0000313" key="13">
    <source>
        <dbReference type="Proteomes" id="UP000613580"/>
    </source>
</evidence>
<comment type="subcellular location">
    <subcellularLocation>
        <location evidence="1 10">Endoplasmic reticulum membrane</location>
        <topology evidence="1 10">Multi-pass membrane protein</topology>
    </subcellularLocation>
</comment>
<evidence type="ECO:0000256" key="11">
    <source>
        <dbReference type="SAM" id="SignalP"/>
    </source>
</evidence>
<comment type="similarity">
    <text evidence="2">Belongs to the glycosyltransferase 22 family. PIGB subfamily.</text>
</comment>
<dbReference type="GO" id="GO:0006506">
    <property type="term" value="P:GPI anchor biosynthetic process"/>
    <property type="evidence" value="ECO:0007669"/>
    <property type="project" value="TreeGrafter"/>
</dbReference>
<keyword evidence="3 10" id="KW-0328">Glycosyltransferase</keyword>
<comment type="function">
    <text evidence="9">Mannosyltransferase involved in glycosylphosphatidylinositol-anchor biosynthesis. Transfers the third mannose to Man2-GlcN-acyl-PI during GPI precursor assembly.</text>
</comment>
<keyword evidence="11" id="KW-0732">Signal</keyword>
<organism evidence="12 13">
    <name type="scientific">Mycena chlorophos</name>
    <name type="common">Agaric fungus</name>
    <name type="synonym">Agaricus chlorophos</name>
    <dbReference type="NCBI Taxonomy" id="658473"/>
    <lineage>
        <taxon>Eukaryota</taxon>
        <taxon>Fungi</taxon>
        <taxon>Dikarya</taxon>
        <taxon>Basidiomycota</taxon>
        <taxon>Agaricomycotina</taxon>
        <taxon>Agaricomycetes</taxon>
        <taxon>Agaricomycetidae</taxon>
        <taxon>Agaricales</taxon>
        <taxon>Marasmiineae</taxon>
        <taxon>Mycenaceae</taxon>
        <taxon>Mycena</taxon>
    </lineage>
</organism>
<keyword evidence="8 10" id="KW-0472">Membrane</keyword>
<feature type="transmembrane region" description="Helical" evidence="10">
    <location>
        <begin position="216"/>
        <end position="239"/>
    </location>
</feature>
<accession>A0A8H6WSK2</accession>
<dbReference type="PANTHER" id="PTHR22760:SF4">
    <property type="entry name" value="GPI MANNOSYLTRANSFERASE 3"/>
    <property type="match status" value="1"/>
</dbReference>
<keyword evidence="7 10" id="KW-1133">Transmembrane helix</keyword>
<feature type="transmembrane region" description="Helical" evidence="10">
    <location>
        <begin position="178"/>
        <end position="204"/>
    </location>
</feature>
<dbReference type="OrthoDB" id="416834at2759"/>
<dbReference type="EMBL" id="JACAZE010000001">
    <property type="protein sequence ID" value="KAF7323124.1"/>
    <property type="molecule type" value="Genomic_DNA"/>
</dbReference>
<keyword evidence="4 12" id="KW-0808">Transferase</keyword>
<dbReference type="AlphaFoldDB" id="A0A8H6WSK2"/>
<keyword evidence="6 10" id="KW-0256">Endoplasmic reticulum</keyword>
<evidence type="ECO:0000313" key="12">
    <source>
        <dbReference type="EMBL" id="KAF7323124.1"/>
    </source>
</evidence>
<keyword evidence="5 10" id="KW-0812">Transmembrane</keyword>
<feature type="signal peptide" evidence="11">
    <location>
        <begin position="1"/>
        <end position="23"/>
    </location>
</feature>
<dbReference type="EC" id="2.4.1.-" evidence="10"/>
<dbReference type="Pfam" id="PF03901">
    <property type="entry name" value="Glyco_transf_22"/>
    <property type="match status" value="1"/>
</dbReference>
<evidence type="ECO:0000256" key="7">
    <source>
        <dbReference type="ARBA" id="ARBA00022989"/>
    </source>
</evidence>
<sequence>MRWLEQRAHVALFVRVLIALSTATVFQPDEYFQSLEPAHHLVFGYGHLTWEWRSPRPIRSILYPALNVPVYWLLKATSLDKSPVLGDWLVINLPRLVHGALAALTDIFLCSLVRKTIGERYVSTTLLVSLTSLFHALSLSRSLSNSLETSLTTIALSYYPWLVGPNVALDRSQLKQTLWFAALACAIRPTNAVIWVYLVVYLLWQSRTSTKTLVAIVTDGLAAAITTATALYCLDSWYYQRPTFAPWNFLITNMSNVSLFYGGNPWHYYLSQAIPILCTTALPFTLHTTWRTIKGYESRPLSVMLGCILWTISVYSLAGHKEWRFIHPLLPLLHLFASRSLYDISQTQTKSTARHLRVFLLITLPASLYIVLLYCSGPIEVMAFLRRLPREDLTVGGVGFLMPCHSTPGQAYLHREELADGKLWALGCEPPLDNQELAAYRDQTTVFFQSPHEYLTRRFPAVVNPAFPASPFPASIPGVRDSAPHPWVHEWPRYLVFFGALLQQDGVQHVFEERGYKEVWSGGRSWEGDSDERKGGVRVWRYSDIVPSS</sequence>
<evidence type="ECO:0000256" key="8">
    <source>
        <dbReference type="ARBA" id="ARBA00023136"/>
    </source>
</evidence>
<comment type="caution">
    <text evidence="12">The sequence shown here is derived from an EMBL/GenBank/DDBJ whole genome shotgun (WGS) entry which is preliminary data.</text>
</comment>
<dbReference type="GO" id="GO:0005789">
    <property type="term" value="C:endoplasmic reticulum membrane"/>
    <property type="evidence" value="ECO:0007669"/>
    <property type="project" value="UniProtKB-SubCell"/>
</dbReference>
<name>A0A8H6WSK2_MYCCL</name>
<dbReference type="InterPro" id="IPR005599">
    <property type="entry name" value="GPI_mannosylTrfase"/>
</dbReference>
<evidence type="ECO:0000256" key="9">
    <source>
        <dbReference type="ARBA" id="ARBA00024708"/>
    </source>
</evidence>